<protein>
    <recommendedName>
        <fullName evidence="8">RanBP2-type domain-containing protein</fullName>
    </recommendedName>
</protein>
<feature type="domain" description="RanBP2-type" evidence="8">
    <location>
        <begin position="283"/>
        <end position="312"/>
    </location>
</feature>
<evidence type="ECO:0000256" key="4">
    <source>
        <dbReference type="ARBA" id="ARBA00022833"/>
    </source>
</evidence>
<keyword evidence="10" id="KW-1185">Reference proteome</keyword>
<dbReference type="GO" id="GO:0000398">
    <property type="term" value="P:mRNA splicing, via spliceosome"/>
    <property type="evidence" value="ECO:0007669"/>
    <property type="project" value="TreeGrafter"/>
</dbReference>
<organism evidence="9 10">
    <name type="scientific">Elaphomyces granulatus</name>
    <dbReference type="NCBI Taxonomy" id="519963"/>
    <lineage>
        <taxon>Eukaryota</taxon>
        <taxon>Fungi</taxon>
        <taxon>Dikarya</taxon>
        <taxon>Ascomycota</taxon>
        <taxon>Pezizomycotina</taxon>
        <taxon>Eurotiomycetes</taxon>
        <taxon>Eurotiomycetidae</taxon>
        <taxon>Eurotiales</taxon>
        <taxon>Elaphomycetaceae</taxon>
        <taxon>Elaphomyces</taxon>
    </lineage>
</organism>
<dbReference type="InterPro" id="IPR036443">
    <property type="entry name" value="Znf_RanBP2_sf"/>
</dbReference>
<keyword evidence="4" id="KW-0862">Zinc</keyword>
<dbReference type="SMART" id="SM00547">
    <property type="entry name" value="ZnF_RBZ"/>
    <property type="match status" value="1"/>
</dbReference>
<evidence type="ECO:0000259" key="8">
    <source>
        <dbReference type="PROSITE" id="PS50199"/>
    </source>
</evidence>
<dbReference type="GO" id="GO:0003723">
    <property type="term" value="F:RNA binding"/>
    <property type="evidence" value="ECO:0007669"/>
    <property type="project" value="TreeGrafter"/>
</dbReference>
<evidence type="ECO:0000256" key="6">
    <source>
        <dbReference type="PROSITE-ProRule" id="PRU00322"/>
    </source>
</evidence>
<gene>
    <name evidence="9" type="ORF">Egran_06581</name>
</gene>
<evidence type="ECO:0000313" key="9">
    <source>
        <dbReference type="EMBL" id="OXV05651.1"/>
    </source>
</evidence>
<keyword evidence="3 6" id="KW-0863">Zinc-finger</keyword>
<feature type="compositionally biased region" description="Basic residues" evidence="7">
    <location>
        <begin position="104"/>
        <end position="116"/>
    </location>
</feature>
<keyword evidence="5" id="KW-0539">Nucleus</keyword>
<dbReference type="PROSITE" id="PS01358">
    <property type="entry name" value="ZF_RANBP2_1"/>
    <property type="match status" value="1"/>
</dbReference>
<comment type="subcellular location">
    <subcellularLocation>
        <location evidence="1">Nucleus</location>
    </subcellularLocation>
</comment>
<dbReference type="SUPFAM" id="SSF90209">
    <property type="entry name" value="Ran binding protein zinc finger-like"/>
    <property type="match status" value="1"/>
</dbReference>
<dbReference type="EMBL" id="NPHW01006630">
    <property type="protein sequence ID" value="OXV05651.1"/>
    <property type="molecule type" value="Genomic_DNA"/>
</dbReference>
<dbReference type="InterPro" id="IPR012677">
    <property type="entry name" value="Nucleotide-bd_a/b_plait_sf"/>
</dbReference>
<name>A0A232LNB0_9EURO</name>
<evidence type="ECO:0000256" key="2">
    <source>
        <dbReference type="ARBA" id="ARBA00022723"/>
    </source>
</evidence>
<keyword evidence="2" id="KW-0479">Metal-binding</keyword>
<dbReference type="Gene3D" id="4.10.1060.10">
    <property type="entry name" value="Zinc finger, RanBP2-type"/>
    <property type="match status" value="1"/>
</dbReference>
<feature type="region of interest" description="Disordered" evidence="7">
    <location>
        <begin position="366"/>
        <end position="390"/>
    </location>
</feature>
<comment type="caution">
    <text evidence="9">The sequence shown here is derived from an EMBL/GenBank/DDBJ whole genome shotgun (WGS) entry which is preliminary data.</text>
</comment>
<dbReference type="GO" id="GO:0008270">
    <property type="term" value="F:zinc ion binding"/>
    <property type="evidence" value="ECO:0007669"/>
    <property type="project" value="UniProtKB-KW"/>
</dbReference>
<feature type="compositionally biased region" description="Low complexity" evidence="7">
    <location>
        <begin position="38"/>
        <end position="50"/>
    </location>
</feature>
<dbReference type="OrthoDB" id="29221at2759"/>
<accession>A0A232LNB0</accession>
<evidence type="ECO:0000256" key="3">
    <source>
        <dbReference type="ARBA" id="ARBA00022771"/>
    </source>
</evidence>
<dbReference type="Gene3D" id="3.30.70.330">
    <property type="match status" value="1"/>
</dbReference>
<evidence type="ECO:0000256" key="7">
    <source>
        <dbReference type="SAM" id="MobiDB-lite"/>
    </source>
</evidence>
<sequence>MSQHRPDNSRYPAGSSYRPHHPRYDDRDGAMYDDRSRSPSSAYSPNSRPRSPLDRGYVSPGGIRSSLHEDPPRVPAADRRRDYSGERMPRSDYRSRDHDDYRRRLSHSPPPRRGRQGYRDRDREGYRSPGYNSRSRSDSHSPRRSRQPYYGRESREVIMEGLPVDMVEEDVGSLHPPPISSELLEYYHVEGLEDVRVIRDRQTSRFSLKASLSTHQSASLTKGQEISRQIGFLRFSSVEESRAFLEENYPYIRLYGRKSDRGDRAAKVRIAYSREREDRRSRAEGEWTCKMCAFENYSTRQRCFRCQSVRADPAPPVGVDVPRVVNNGDNDVAPEGSPSQFLLFRGLEPSVTEELLAKGVAKLYKPNTGGQGQANNQKKGAKVASTTGDSNLGAREGSIRRVLLSSPLLMYNVL</sequence>
<evidence type="ECO:0000256" key="1">
    <source>
        <dbReference type="ARBA" id="ARBA00004123"/>
    </source>
</evidence>
<dbReference type="InterPro" id="IPR001876">
    <property type="entry name" value="Znf_RanBP2"/>
</dbReference>
<dbReference type="PANTHER" id="PTHR13948">
    <property type="entry name" value="RNA-BINDING PROTEIN"/>
    <property type="match status" value="1"/>
</dbReference>
<evidence type="ECO:0000313" key="10">
    <source>
        <dbReference type="Proteomes" id="UP000243515"/>
    </source>
</evidence>
<dbReference type="AlphaFoldDB" id="A0A232LNB0"/>
<reference evidence="9 10" key="1">
    <citation type="journal article" date="2015" name="Environ. Microbiol.">
        <title>Metagenome sequence of Elaphomyces granulatus from sporocarp tissue reveals Ascomycota ectomycorrhizal fingerprints of genome expansion and a Proteobacteria-rich microbiome.</title>
        <authorList>
            <person name="Quandt C.A."/>
            <person name="Kohler A."/>
            <person name="Hesse C.N."/>
            <person name="Sharpton T.J."/>
            <person name="Martin F."/>
            <person name="Spatafora J.W."/>
        </authorList>
    </citation>
    <scope>NUCLEOTIDE SEQUENCE [LARGE SCALE GENOMIC DNA]</scope>
    <source>
        <strain evidence="9 10">OSC145934</strain>
    </source>
</reference>
<dbReference type="Pfam" id="PF00641">
    <property type="entry name" value="Zn_ribbon_RanBP"/>
    <property type="match status" value="1"/>
</dbReference>
<feature type="region of interest" description="Disordered" evidence="7">
    <location>
        <begin position="1"/>
        <end position="155"/>
    </location>
</feature>
<dbReference type="PANTHER" id="PTHR13948:SF3">
    <property type="entry name" value="FI21118P1"/>
    <property type="match status" value="1"/>
</dbReference>
<proteinExistence type="predicted"/>
<dbReference type="GO" id="GO:0005634">
    <property type="term" value="C:nucleus"/>
    <property type="evidence" value="ECO:0007669"/>
    <property type="project" value="UniProtKB-SubCell"/>
</dbReference>
<dbReference type="Proteomes" id="UP000243515">
    <property type="component" value="Unassembled WGS sequence"/>
</dbReference>
<feature type="compositionally biased region" description="Basic and acidic residues" evidence="7">
    <location>
        <begin position="117"/>
        <end position="126"/>
    </location>
</feature>
<dbReference type="PROSITE" id="PS50199">
    <property type="entry name" value="ZF_RANBP2_2"/>
    <property type="match status" value="1"/>
</dbReference>
<feature type="compositionally biased region" description="Basic and acidic residues" evidence="7">
    <location>
        <begin position="66"/>
        <end position="103"/>
    </location>
</feature>
<feature type="compositionally biased region" description="Basic and acidic residues" evidence="7">
    <location>
        <begin position="22"/>
        <end position="37"/>
    </location>
</feature>
<evidence type="ECO:0000256" key="5">
    <source>
        <dbReference type="ARBA" id="ARBA00023242"/>
    </source>
</evidence>